<dbReference type="GO" id="GO:0017057">
    <property type="term" value="F:6-phosphogluconolactonase activity"/>
    <property type="evidence" value="ECO:0007669"/>
    <property type="project" value="TreeGrafter"/>
</dbReference>
<dbReference type="InterPro" id="IPR015943">
    <property type="entry name" value="WD40/YVTN_repeat-like_dom_sf"/>
</dbReference>
<dbReference type="InterPro" id="IPR050282">
    <property type="entry name" value="Cycloisomerase_2"/>
</dbReference>
<dbReference type="Gene3D" id="2.130.10.10">
    <property type="entry name" value="YVTN repeat-like/Quinoprotein amine dehydrogenase"/>
    <property type="match status" value="1"/>
</dbReference>
<dbReference type="PANTHER" id="PTHR30344">
    <property type="entry name" value="6-PHOSPHOGLUCONOLACTONASE-RELATED"/>
    <property type="match status" value="1"/>
</dbReference>
<dbReference type="PANTHER" id="PTHR30344:SF1">
    <property type="entry name" value="6-PHOSPHOGLUCONOLACTONASE"/>
    <property type="match status" value="1"/>
</dbReference>
<dbReference type="InterPro" id="IPR019405">
    <property type="entry name" value="Lactonase_7-beta_prop"/>
</dbReference>
<accession>A0A9P8UBC0</accession>
<sequence length="399" mass="42256">MWKGPSLASLLSLYFLPSCLAMFLYVSSYSGIVTTLNLTLPDPNASSVSTALESISGSAGCALVPAWLTLQAASRTLYCLDRGSSARSGSLSSFQVNDDGSLTQLDRVDMIFGAVSSVIYGDSDAKAGLAVAHYTSSSFSTFDISDPATLKPLQNETFALSQPGPNSPQQDASHPHQAILDPTGGYIIVPDLGADLVRVFKIDGLGYTALDPVIASPGSGPRHATFLATGGKTYMYLISEISNTITGYTVGYSDSTLDFKEFFSISTLGPNNPVPDGTTAAEITLSPDNRFLIVSSRGDNGFRIPHFDIKNGTQIVSDAIITYNVDHSSGELSYLQSFPAGGRVPRQFSINKAGNLLAVGLQSDSRVVVIEREVNSGLLQRFIASETVAGEVTSVIFDE</sequence>
<evidence type="ECO:0000313" key="3">
    <source>
        <dbReference type="EMBL" id="KAH6638574.1"/>
    </source>
</evidence>
<keyword evidence="4" id="KW-1185">Reference proteome</keyword>
<proteinExistence type="inferred from homology"/>
<dbReference type="OrthoDB" id="9972196at2759"/>
<dbReference type="AlphaFoldDB" id="A0A9P8UBC0"/>
<name>A0A9P8UBC0_9PEZI</name>
<dbReference type="EMBL" id="JAGPXC010000015">
    <property type="protein sequence ID" value="KAH6638574.1"/>
    <property type="molecule type" value="Genomic_DNA"/>
</dbReference>
<dbReference type="Pfam" id="PF10282">
    <property type="entry name" value="Lactonase"/>
    <property type="match status" value="1"/>
</dbReference>
<dbReference type="RefSeq" id="XP_045950846.1">
    <property type="nucleotide sequence ID" value="XM_046099002.1"/>
</dbReference>
<reference evidence="3" key="1">
    <citation type="journal article" date="2021" name="Nat. Commun.">
        <title>Genetic determinants of endophytism in the Arabidopsis root mycobiome.</title>
        <authorList>
            <person name="Mesny F."/>
            <person name="Miyauchi S."/>
            <person name="Thiergart T."/>
            <person name="Pickel B."/>
            <person name="Atanasova L."/>
            <person name="Karlsson M."/>
            <person name="Huettel B."/>
            <person name="Barry K.W."/>
            <person name="Haridas S."/>
            <person name="Chen C."/>
            <person name="Bauer D."/>
            <person name="Andreopoulos W."/>
            <person name="Pangilinan J."/>
            <person name="LaButti K."/>
            <person name="Riley R."/>
            <person name="Lipzen A."/>
            <person name="Clum A."/>
            <person name="Drula E."/>
            <person name="Henrissat B."/>
            <person name="Kohler A."/>
            <person name="Grigoriev I.V."/>
            <person name="Martin F.M."/>
            <person name="Hacquard S."/>
        </authorList>
    </citation>
    <scope>NUCLEOTIDE SEQUENCE</scope>
    <source>
        <strain evidence="3">MPI-SDFR-AT-0073</strain>
    </source>
</reference>
<feature type="signal peptide" evidence="2">
    <location>
        <begin position="1"/>
        <end position="21"/>
    </location>
</feature>
<feature type="chain" id="PRO_5040487201" evidence="2">
    <location>
        <begin position="22"/>
        <end position="399"/>
    </location>
</feature>
<dbReference type="InterPro" id="IPR011045">
    <property type="entry name" value="N2O_reductase_N"/>
</dbReference>
<dbReference type="GeneID" id="70127894"/>
<comment type="similarity">
    <text evidence="1">Belongs to the cycloisomerase 2 family.</text>
</comment>
<protein>
    <submittedName>
        <fullName evidence="3">Lactonase, 7-bladed beta-propeller-domain-containing protein</fullName>
    </submittedName>
</protein>
<organism evidence="3 4">
    <name type="scientific">Truncatella angustata</name>
    <dbReference type="NCBI Taxonomy" id="152316"/>
    <lineage>
        <taxon>Eukaryota</taxon>
        <taxon>Fungi</taxon>
        <taxon>Dikarya</taxon>
        <taxon>Ascomycota</taxon>
        <taxon>Pezizomycotina</taxon>
        <taxon>Sordariomycetes</taxon>
        <taxon>Xylariomycetidae</taxon>
        <taxon>Amphisphaeriales</taxon>
        <taxon>Sporocadaceae</taxon>
        <taxon>Truncatella</taxon>
    </lineage>
</organism>
<gene>
    <name evidence="3" type="ORF">BKA67DRAFT_529004</name>
</gene>
<dbReference type="Proteomes" id="UP000758603">
    <property type="component" value="Unassembled WGS sequence"/>
</dbReference>
<dbReference type="SUPFAM" id="SSF50974">
    <property type="entry name" value="Nitrous oxide reductase, N-terminal domain"/>
    <property type="match status" value="1"/>
</dbReference>
<evidence type="ECO:0000256" key="1">
    <source>
        <dbReference type="ARBA" id="ARBA00005564"/>
    </source>
</evidence>
<keyword evidence="2" id="KW-0732">Signal</keyword>
<evidence type="ECO:0000256" key="2">
    <source>
        <dbReference type="SAM" id="SignalP"/>
    </source>
</evidence>
<comment type="caution">
    <text evidence="3">The sequence shown here is derived from an EMBL/GenBank/DDBJ whole genome shotgun (WGS) entry which is preliminary data.</text>
</comment>
<evidence type="ECO:0000313" key="4">
    <source>
        <dbReference type="Proteomes" id="UP000758603"/>
    </source>
</evidence>